<keyword evidence="3" id="KW-1185">Reference proteome</keyword>
<accession>A0AAD7BZJ5</accession>
<dbReference type="InterPro" id="IPR040521">
    <property type="entry name" value="KDZ"/>
</dbReference>
<protein>
    <recommendedName>
        <fullName evidence="4">CxC1-like cysteine cluster associated with KDZ transposases domain-containing protein</fullName>
    </recommendedName>
</protein>
<dbReference type="PANTHER" id="PTHR33096:SF1">
    <property type="entry name" value="CXC1-LIKE CYSTEINE CLUSTER ASSOCIATED WITH KDZ TRANSPOSASES DOMAIN-CONTAINING PROTEIN"/>
    <property type="match status" value="1"/>
</dbReference>
<organism evidence="2 3">
    <name type="scientific">Roridomyces roridus</name>
    <dbReference type="NCBI Taxonomy" id="1738132"/>
    <lineage>
        <taxon>Eukaryota</taxon>
        <taxon>Fungi</taxon>
        <taxon>Dikarya</taxon>
        <taxon>Basidiomycota</taxon>
        <taxon>Agaricomycotina</taxon>
        <taxon>Agaricomycetes</taxon>
        <taxon>Agaricomycetidae</taxon>
        <taxon>Agaricales</taxon>
        <taxon>Marasmiineae</taxon>
        <taxon>Mycenaceae</taxon>
        <taxon>Roridomyces</taxon>
    </lineage>
</organism>
<evidence type="ECO:0000313" key="2">
    <source>
        <dbReference type="EMBL" id="KAJ7634854.1"/>
    </source>
</evidence>
<dbReference type="PANTHER" id="PTHR33096">
    <property type="entry name" value="CXC2 DOMAIN-CONTAINING PROTEIN"/>
    <property type="match status" value="1"/>
</dbReference>
<gene>
    <name evidence="2" type="ORF">FB45DRAFT_910062</name>
</gene>
<feature type="region of interest" description="Disordered" evidence="1">
    <location>
        <begin position="832"/>
        <end position="883"/>
    </location>
</feature>
<dbReference type="Proteomes" id="UP001221142">
    <property type="component" value="Unassembled WGS sequence"/>
</dbReference>
<proteinExistence type="predicted"/>
<evidence type="ECO:0000313" key="3">
    <source>
        <dbReference type="Proteomes" id="UP001221142"/>
    </source>
</evidence>
<feature type="compositionally biased region" description="Acidic residues" evidence="1">
    <location>
        <begin position="868"/>
        <end position="879"/>
    </location>
</feature>
<sequence>MDISNAGEELPGSERADFSLVDELRENYHRTSRRRRDYRTRSDRTQKMVDAFALQLDAMTDAYMEWDLTSIDTGPTYEPTEGAVIQNTQKVFVVDVFDANDRFVSFIEGDAFIASSFLRHGIMPVSALNPEVAITIRALELFRTARLRCPRLGAQAFARTLCDLHGVAPRPHLQTQLAVAFDVYTAIHEKVCVRVQQALGRDTPDWRLKNACPSCMYRLEGEPSLELPLLFTMDGNNSLKRFHRREREVINEDGSTVPGDSKERMDNRDVTSDYYLSPEAVDKWAKDGMEEAMKGFVPDSDWDEESDGCAERWQNMKEEVTARAWGLYEETGIFISLCRHGFVLLVCDMIKSGELAKYGFAVVFHLLKALGEIASGYDIGCKFGKMVRSHPKLGPLARESKYKSLIGAFHGLGHNRLCQASNLTKYIRGVGLEVLELCEAWFSKSNALASSTRYASRFHRKQAVVNYIKHADTFDAYAGLSSLLCSKYHRALDVQKTWPVLQESMASLDVADRSEFEAWLVEERECLKNLSREPPEETLKMEYYQKLVNLREHEANLILIMGMDMPMVMVDGSDGYEASVQQTRRVETLRRHAQELRDKSLATVHDLELRLGVTQTWVPGDAEWVAAAELVSERRYRRALDQVQKLVISRMFELTRVNMAGTAYKLRKHIAKSLQVRSKALKNALARYNTAAESMVPARPTLTWDQVADYAFLADFDLLRLGREDIREKKWAAPAARVAMDEHFKLLRAEEEITRLNVEIRRFVTYMRDEEGFLIHRKAVLEESGERALAHQVSRLRMLQGRFNAGHKKRLAKLSRDPGFSGSVVPGISVSKERHVATSPPSADSLNTAREGAEQHDPPEQLRHAGAGEEDDDETDDEGISGLADAFDQILDITRDDGQRTVDVLDTPHTL</sequence>
<dbReference type="Pfam" id="PF18758">
    <property type="entry name" value="KDZ"/>
    <property type="match status" value="1"/>
</dbReference>
<evidence type="ECO:0000256" key="1">
    <source>
        <dbReference type="SAM" id="MobiDB-lite"/>
    </source>
</evidence>
<name>A0AAD7BZJ5_9AGAR</name>
<dbReference type="AlphaFoldDB" id="A0AAD7BZJ5"/>
<feature type="compositionally biased region" description="Polar residues" evidence="1">
    <location>
        <begin position="839"/>
        <end position="848"/>
    </location>
</feature>
<comment type="caution">
    <text evidence="2">The sequence shown here is derived from an EMBL/GenBank/DDBJ whole genome shotgun (WGS) entry which is preliminary data.</text>
</comment>
<reference evidence="2" key="1">
    <citation type="submission" date="2023-03" db="EMBL/GenBank/DDBJ databases">
        <title>Massive genome expansion in bonnet fungi (Mycena s.s.) driven by repeated elements and novel gene families across ecological guilds.</title>
        <authorList>
            <consortium name="Lawrence Berkeley National Laboratory"/>
            <person name="Harder C.B."/>
            <person name="Miyauchi S."/>
            <person name="Viragh M."/>
            <person name="Kuo A."/>
            <person name="Thoen E."/>
            <person name="Andreopoulos B."/>
            <person name="Lu D."/>
            <person name="Skrede I."/>
            <person name="Drula E."/>
            <person name="Henrissat B."/>
            <person name="Morin E."/>
            <person name="Kohler A."/>
            <person name="Barry K."/>
            <person name="LaButti K."/>
            <person name="Morin E."/>
            <person name="Salamov A."/>
            <person name="Lipzen A."/>
            <person name="Mereny Z."/>
            <person name="Hegedus B."/>
            <person name="Baldrian P."/>
            <person name="Stursova M."/>
            <person name="Weitz H."/>
            <person name="Taylor A."/>
            <person name="Grigoriev I.V."/>
            <person name="Nagy L.G."/>
            <person name="Martin F."/>
            <person name="Kauserud H."/>
        </authorList>
    </citation>
    <scope>NUCLEOTIDE SEQUENCE</scope>
    <source>
        <strain evidence="2">9284</strain>
    </source>
</reference>
<dbReference type="EMBL" id="JARKIF010000007">
    <property type="protein sequence ID" value="KAJ7634854.1"/>
    <property type="molecule type" value="Genomic_DNA"/>
</dbReference>
<evidence type="ECO:0008006" key="4">
    <source>
        <dbReference type="Google" id="ProtNLM"/>
    </source>
</evidence>
<feature type="compositionally biased region" description="Basic and acidic residues" evidence="1">
    <location>
        <begin position="851"/>
        <end position="867"/>
    </location>
</feature>